<dbReference type="Gene3D" id="3.90.1200.10">
    <property type="match status" value="1"/>
</dbReference>
<dbReference type="eggNOG" id="COG3173">
    <property type="taxonomic scope" value="Bacteria"/>
</dbReference>
<feature type="compositionally biased region" description="Polar residues" evidence="1">
    <location>
        <begin position="439"/>
        <end position="455"/>
    </location>
</feature>
<protein>
    <submittedName>
        <fullName evidence="3">Aminoglycoside phosphotransferase</fullName>
    </submittedName>
</protein>
<evidence type="ECO:0000313" key="3">
    <source>
        <dbReference type="EMBL" id="ACV08377.1"/>
    </source>
</evidence>
<dbReference type="PANTHER" id="PTHR21310">
    <property type="entry name" value="AMINOGLYCOSIDE PHOSPHOTRANSFERASE-RELATED-RELATED"/>
    <property type="match status" value="1"/>
</dbReference>
<dbReference type="STRING" id="471856.Jden_0713"/>
<dbReference type="GO" id="GO:0016740">
    <property type="term" value="F:transferase activity"/>
    <property type="evidence" value="ECO:0007669"/>
    <property type="project" value="UniProtKB-KW"/>
</dbReference>
<gene>
    <name evidence="3" type="ordered locus">Jden_0713</name>
</gene>
<keyword evidence="3" id="KW-0808">Transferase</keyword>
<proteinExistence type="predicted"/>
<dbReference type="HOGENOM" id="CLU_041664_1_0_11"/>
<reference evidence="3 4" key="1">
    <citation type="journal article" date="2009" name="Stand. Genomic Sci.">
        <title>Complete genome sequence of Jonesia denitrificans type strain (Prevot 55134).</title>
        <authorList>
            <person name="Pukall R."/>
            <person name="Gehrich-Schroter G."/>
            <person name="Lapidus A."/>
            <person name="Nolan M."/>
            <person name="Glavina Del Rio T."/>
            <person name="Lucas S."/>
            <person name="Chen F."/>
            <person name="Tice H."/>
            <person name="Pitluck S."/>
            <person name="Cheng J.F."/>
            <person name="Copeland A."/>
            <person name="Saunders E."/>
            <person name="Brettin T."/>
            <person name="Detter J.C."/>
            <person name="Bruce D."/>
            <person name="Goodwin L."/>
            <person name="Pati A."/>
            <person name="Ivanova N."/>
            <person name="Mavromatis K."/>
            <person name="Ovchinnikova G."/>
            <person name="Chen A."/>
            <person name="Palaniappan K."/>
            <person name="Land M."/>
            <person name="Hauser L."/>
            <person name="Chang Y.J."/>
            <person name="Jeffries C.D."/>
            <person name="Chain P."/>
            <person name="Goker M."/>
            <person name="Bristow J."/>
            <person name="Eisen J.A."/>
            <person name="Markowitz V."/>
            <person name="Hugenholtz P."/>
            <person name="Kyrpides N.C."/>
            <person name="Klenk H.P."/>
            <person name="Han C."/>
        </authorList>
    </citation>
    <scope>NUCLEOTIDE SEQUENCE [LARGE SCALE GENOMIC DNA]</scope>
    <source>
        <strain evidence="4">ATCC 14870 / DSM 20603 / BCRC 15368 / CIP 55.134 / JCM 11481 / NBRC 15587 / NCTC 10816 / Prevot 55134</strain>
    </source>
</reference>
<evidence type="ECO:0000256" key="1">
    <source>
        <dbReference type="SAM" id="MobiDB-lite"/>
    </source>
</evidence>
<feature type="region of interest" description="Disordered" evidence="1">
    <location>
        <begin position="1"/>
        <end position="28"/>
    </location>
</feature>
<dbReference type="AlphaFoldDB" id="C7R1Q9"/>
<dbReference type="InterPro" id="IPR011009">
    <property type="entry name" value="Kinase-like_dom_sf"/>
</dbReference>
<keyword evidence="4" id="KW-1185">Reference proteome</keyword>
<dbReference type="EMBL" id="CP001706">
    <property type="protein sequence ID" value="ACV08377.1"/>
    <property type="molecule type" value="Genomic_DNA"/>
</dbReference>
<dbReference type="Proteomes" id="UP000000628">
    <property type="component" value="Chromosome"/>
</dbReference>
<dbReference type="InterPro" id="IPR002575">
    <property type="entry name" value="Aminoglycoside_PTrfase"/>
</dbReference>
<evidence type="ECO:0000259" key="2">
    <source>
        <dbReference type="Pfam" id="PF01636"/>
    </source>
</evidence>
<feature type="domain" description="Aminoglycoside phosphotransferase" evidence="2">
    <location>
        <begin position="65"/>
        <end position="280"/>
    </location>
</feature>
<evidence type="ECO:0000313" key="4">
    <source>
        <dbReference type="Proteomes" id="UP000000628"/>
    </source>
</evidence>
<accession>C7R1Q9</accession>
<dbReference type="SUPFAM" id="SSF56112">
    <property type="entry name" value="Protein kinase-like (PK-like)"/>
    <property type="match status" value="1"/>
</dbReference>
<organism evidence="3 4">
    <name type="scientific">Jonesia denitrificans (strain ATCC 14870 / DSM 20603 / BCRC 15368 / CIP 55.134 / JCM 11481 / NBRC 15587 / NCTC 10816 / Prevot 55134)</name>
    <name type="common">Listeria denitrificans</name>
    <dbReference type="NCBI Taxonomy" id="471856"/>
    <lineage>
        <taxon>Bacteria</taxon>
        <taxon>Bacillati</taxon>
        <taxon>Actinomycetota</taxon>
        <taxon>Actinomycetes</taxon>
        <taxon>Micrococcales</taxon>
        <taxon>Jonesiaceae</taxon>
        <taxon>Jonesia</taxon>
    </lineage>
</organism>
<name>C7R1Q9_JONDD</name>
<dbReference type="InterPro" id="IPR051678">
    <property type="entry name" value="AGP_Transferase"/>
</dbReference>
<dbReference type="OrthoDB" id="3239865at2"/>
<sequence length="455" mass="48042">MHPSPSPSDATPSPAPHAPGNEHAGTPAPLAWKSPLALAALATVALPGLDVWHAFPIRSADGYQAAVAVDSESRQWVVRLPRTAAAGATLEAEVAFLQRLEPAVDSGELPFVVPRVAGSAPLIGGGRAIVYPRVTGNQLRLEAMRPGPGAAASLGRAIAALHSLPLTLVEACGLPVYSAQQHRERRLAELDEAAGTGAIPAPLLRRWESALENVALWRFRPVITHSQLSADSIIMAHGQVSGIVDWDAVQGGDPAEDLAWLVAGAPADCVESIVEAYHMRVTESADRHLLDRATFASEFALAQWLLHGVRTHNSEVVDDARVMIADLVDALEGSDEFDVSQASVTRPAGRERVVGDTGSLPRVDRSAAGRLPTGAIAETGGIPRLRPVSATGDSDEEGGDNAQTVDDPWATLTDLVIPDYSHRRPPQPYADTPTVAFRQVSSSPRSADSPKNTSQ</sequence>
<dbReference type="KEGG" id="jde:Jden_0713"/>
<feature type="region of interest" description="Disordered" evidence="1">
    <location>
        <begin position="341"/>
        <end position="455"/>
    </location>
</feature>
<dbReference type="Pfam" id="PF01636">
    <property type="entry name" value="APH"/>
    <property type="match status" value="1"/>
</dbReference>
<dbReference type="RefSeq" id="WP_015771005.1">
    <property type="nucleotide sequence ID" value="NC_013174.1"/>
</dbReference>